<proteinExistence type="predicted"/>
<keyword evidence="1" id="KW-0472">Membrane</keyword>
<evidence type="ECO:0000256" key="1">
    <source>
        <dbReference type="SAM" id="Phobius"/>
    </source>
</evidence>
<dbReference type="Proteomes" id="UP000585474">
    <property type="component" value="Unassembled WGS sequence"/>
</dbReference>
<keyword evidence="3" id="KW-1185">Reference proteome</keyword>
<dbReference type="AlphaFoldDB" id="A0A7J0GP31"/>
<sequence>MAWHNGGFWVTIGGGGAQCLMIEGHWSTMAVASEGHGRWRWHSMAMVMALIWYCGAGLAVAEETVVVLRGGGEGGLLVELGRKIRDGSEFSC</sequence>
<name>A0A7J0GP31_9ERIC</name>
<reference evidence="2 3" key="1">
    <citation type="submission" date="2019-07" db="EMBL/GenBank/DDBJ databases">
        <title>De Novo Assembly of kiwifruit Actinidia rufa.</title>
        <authorList>
            <person name="Sugita-Konishi S."/>
            <person name="Sato K."/>
            <person name="Mori E."/>
            <person name="Abe Y."/>
            <person name="Kisaki G."/>
            <person name="Hamano K."/>
            <person name="Suezawa K."/>
            <person name="Otani M."/>
            <person name="Fukuda T."/>
            <person name="Manabe T."/>
            <person name="Gomi K."/>
            <person name="Tabuchi M."/>
            <person name="Akimitsu K."/>
            <person name="Kataoka I."/>
        </authorList>
    </citation>
    <scope>NUCLEOTIDE SEQUENCE [LARGE SCALE GENOMIC DNA]</scope>
    <source>
        <strain evidence="3">cv. Fuchu</strain>
    </source>
</reference>
<keyword evidence="1" id="KW-1133">Transmembrane helix</keyword>
<evidence type="ECO:0000313" key="3">
    <source>
        <dbReference type="Proteomes" id="UP000585474"/>
    </source>
</evidence>
<gene>
    <name evidence="2" type="ORF">Acr_23g0009620</name>
</gene>
<keyword evidence="1" id="KW-0812">Transmembrane</keyword>
<accession>A0A7J0GP31</accession>
<feature type="transmembrane region" description="Helical" evidence="1">
    <location>
        <begin position="41"/>
        <end position="61"/>
    </location>
</feature>
<comment type="caution">
    <text evidence="2">The sequence shown here is derived from an EMBL/GenBank/DDBJ whole genome shotgun (WGS) entry which is preliminary data.</text>
</comment>
<evidence type="ECO:0000313" key="2">
    <source>
        <dbReference type="EMBL" id="GFZ12577.1"/>
    </source>
</evidence>
<protein>
    <submittedName>
        <fullName evidence="2">Uncharacterized protein</fullName>
    </submittedName>
</protein>
<dbReference type="EMBL" id="BJWL01000023">
    <property type="protein sequence ID" value="GFZ12577.1"/>
    <property type="molecule type" value="Genomic_DNA"/>
</dbReference>
<organism evidence="2 3">
    <name type="scientific">Actinidia rufa</name>
    <dbReference type="NCBI Taxonomy" id="165716"/>
    <lineage>
        <taxon>Eukaryota</taxon>
        <taxon>Viridiplantae</taxon>
        <taxon>Streptophyta</taxon>
        <taxon>Embryophyta</taxon>
        <taxon>Tracheophyta</taxon>
        <taxon>Spermatophyta</taxon>
        <taxon>Magnoliopsida</taxon>
        <taxon>eudicotyledons</taxon>
        <taxon>Gunneridae</taxon>
        <taxon>Pentapetalae</taxon>
        <taxon>asterids</taxon>
        <taxon>Ericales</taxon>
        <taxon>Actinidiaceae</taxon>
        <taxon>Actinidia</taxon>
    </lineage>
</organism>